<dbReference type="InterPro" id="IPR036291">
    <property type="entry name" value="NAD(P)-bd_dom_sf"/>
</dbReference>
<reference evidence="5 6" key="1">
    <citation type="submission" date="2016-06" db="EMBL/GenBank/DDBJ databases">
        <title>Complete genome sequence of a saline-alkali tolerant type strain Dietzia timorensis ID05-A0528T.</title>
        <authorList>
            <person name="Wu X."/>
        </authorList>
    </citation>
    <scope>NUCLEOTIDE SEQUENCE [LARGE SCALE GENOMIC DNA]</scope>
    <source>
        <strain evidence="5 6">ID05-A0528</strain>
    </source>
</reference>
<keyword evidence="2" id="KW-0560">Oxidoreductase</keyword>
<dbReference type="KEGG" id="dtm:BJL86_2515"/>
<dbReference type="EMBL" id="CP015961">
    <property type="protein sequence ID" value="ANI93278.1"/>
    <property type="molecule type" value="Genomic_DNA"/>
</dbReference>
<dbReference type="InterPro" id="IPR057326">
    <property type="entry name" value="KR_dom"/>
</dbReference>
<dbReference type="AlphaFoldDB" id="A0A173LNR8"/>
<dbReference type="SMART" id="SM00822">
    <property type="entry name" value="PKS_KR"/>
    <property type="match status" value="1"/>
</dbReference>
<evidence type="ECO:0000313" key="5">
    <source>
        <dbReference type="EMBL" id="ANI93278.1"/>
    </source>
</evidence>
<keyword evidence="6" id="KW-1185">Reference proteome</keyword>
<gene>
    <name evidence="5" type="ORF">BJL86_2515</name>
</gene>
<dbReference type="Pfam" id="PF00106">
    <property type="entry name" value="adh_short"/>
    <property type="match status" value="1"/>
</dbReference>
<dbReference type="RefSeq" id="WP_067477744.1">
    <property type="nucleotide sequence ID" value="NZ_CP015961.1"/>
</dbReference>
<dbReference type="STRING" id="499555.BJL86_2515"/>
<dbReference type="OrthoDB" id="3743899at2"/>
<dbReference type="PANTHER" id="PTHR44196:SF1">
    <property type="entry name" value="DEHYDROGENASE_REDUCTASE SDR FAMILY MEMBER 7B"/>
    <property type="match status" value="1"/>
</dbReference>
<dbReference type="PRINTS" id="PR00081">
    <property type="entry name" value="GDHRDH"/>
</dbReference>
<organism evidence="5 6">
    <name type="scientific">Dietzia timorensis</name>
    <dbReference type="NCBI Taxonomy" id="499555"/>
    <lineage>
        <taxon>Bacteria</taxon>
        <taxon>Bacillati</taxon>
        <taxon>Actinomycetota</taxon>
        <taxon>Actinomycetes</taxon>
        <taxon>Mycobacteriales</taxon>
        <taxon>Dietziaceae</taxon>
        <taxon>Dietzia</taxon>
    </lineage>
</organism>
<dbReference type="CDD" id="cd05233">
    <property type="entry name" value="SDR_c"/>
    <property type="match status" value="1"/>
</dbReference>
<dbReference type="SUPFAM" id="SSF51735">
    <property type="entry name" value="NAD(P)-binding Rossmann-fold domains"/>
    <property type="match status" value="1"/>
</dbReference>
<feature type="domain" description="Ketoreductase" evidence="4">
    <location>
        <begin position="15"/>
        <end position="195"/>
    </location>
</feature>
<dbReference type="GO" id="GO:0016491">
    <property type="term" value="F:oxidoreductase activity"/>
    <property type="evidence" value="ECO:0007669"/>
    <property type="project" value="UniProtKB-KW"/>
</dbReference>
<protein>
    <submittedName>
        <fullName evidence="5">Putative oxidoreductase</fullName>
    </submittedName>
</protein>
<dbReference type="GO" id="GO:0016020">
    <property type="term" value="C:membrane"/>
    <property type="evidence" value="ECO:0007669"/>
    <property type="project" value="TreeGrafter"/>
</dbReference>
<evidence type="ECO:0000256" key="2">
    <source>
        <dbReference type="ARBA" id="ARBA00023002"/>
    </source>
</evidence>
<evidence type="ECO:0000256" key="3">
    <source>
        <dbReference type="RuleBase" id="RU000363"/>
    </source>
</evidence>
<dbReference type="PRINTS" id="PR00080">
    <property type="entry name" value="SDRFAMILY"/>
</dbReference>
<comment type="similarity">
    <text evidence="1 3">Belongs to the short-chain dehydrogenases/reductases (SDR) family.</text>
</comment>
<proteinExistence type="inferred from homology"/>
<name>A0A173LNR8_9ACTN</name>
<evidence type="ECO:0000313" key="6">
    <source>
        <dbReference type="Proteomes" id="UP000186104"/>
    </source>
</evidence>
<dbReference type="Proteomes" id="UP000186104">
    <property type="component" value="Chromosome"/>
</dbReference>
<evidence type="ECO:0000259" key="4">
    <source>
        <dbReference type="SMART" id="SM00822"/>
    </source>
</evidence>
<dbReference type="Gene3D" id="3.40.50.720">
    <property type="entry name" value="NAD(P)-binding Rossmann-like Domain"/>
    <property type="match status" value="1"/>
</dbReference>
<accession>A0A173LNR8</accession>
<dbReference type="InterPro" id="IPR002347">
    <property type="entry name" value="SDR_fam"/>
</dbReference>
<dbReference type="PANTHER" id="PTHR44196">
    <property type="entry name" value="DEHYDROGENASE/REDUCTASE SDR FAMILY MEMBER 7B"/>
    <property type="match status" value="1"/>
</dbReference>
<evidence type="ECO:0000256" key="1">
    <source>
        <dbReference type="ARBA" id="ARBA00006484"/>
    </source>
</evidence>
<sequence>MGIFRRGASYDLDGRRVLITGAGNGIGAELARSCHARGAKVVAVDIDADAVARLATELGPRAVSARADVTAPEDMRAATELALESFGGLDVVIANAGVTPDPGMLRSTDPAVVRRVIDINVFGVLHTVQTATDALAASGGHVQITGSCSAFMPGPGGAAYMMSKAALESLARSLRLEVAGSGISVGIAMLGMIDTSLAAKTLDDDPYGQTLGAQLPSVLSSRMSPHDAAEAICGQIEKRAARKVIPTPWLPLDLARGALPYLEGLTLKSKDLARALAELDAR</sequence>